<dbReference type="EMBL" id="JABBFW010000045">
    <property type="protein sequence ID" value="NML18935.1"/>
    <property type="molecule type" value="Genomic_DNA"/>
</dbReference>
<feature type="repeat" description="WD" evidence="3">
    <location>
        <begin position="808"/>
        <end position="839"/>
    </location>
</feature>
<keyword evidence="4" id="KW-0802">TPR repeat</keyword>
<dbReference type="InterPro" id="IPR050349">
    <property type="entry name" value="WD_LIS1/nudF_dynein_reg"/>
</dbReference>
<feature type="repeat" description="WD" evidence="3">
    <location>
        <begin position="938"/>
        <end position="972"/>
    </location>
</feature>
<feature type="repeat" description="WD" evidence="3">
    <location>
        <begin position="428"/>
        <end position="469"/>
    </location>
</feature>
<dbReference type="Gene3D" id="1.25.40.10">
    <property type="entry name" value="Tetratricopeptide repeat domain"/>
    <property type="match status" value="1"/>
</dbReference>
<name>A0A848FJ63_9BURK</name>
<sequence>MAPVQPTGDDGYDAFVSYKRADIAFARLLEKALNAYKPPPTLAVPQRRLRVFRDEGDLTGSEYFKSIDKVLARSGKLIVICSPAARQSSYVDDEIRRFVAHRGADHVIPVLLAGLPNNEARPDQAAEMAFPQALCDALPMPLAVNYRSFEPSRQKVDRGVFEGSWYTLLANLYDKNRDEVEQRERLRRRRARNIVIALSGSVTLGFAVLAAVAYWQKLEADDQRNTALRGLAKYLATMSADVRAGAPQTSLLLAVEAVRATRDADGGVTTAAQDALRQSLSGAAGEPPGADGMGVTASRFSADGHRLATLHHSGRIDVWNLDAPGQAPWSMPAAADTRSLGAFGADGRWLALAEGQAGNIVVWNVDAPAASATRLGERAGQGARVHGFSPDGRWLATSDAEARLYLWRLDDLAAGPRVLAGHRPRRGSGGKALGISEAVFDPGSNWVCTTGWDGTVRLWSLKEAETASQQLENGNWAGPVHFSGDGQWIAQMRSGDPGLWHLEQGTWRFVPMADPAAQGTSSGLDDRVLGFVAQPPGVVTTHGDEARVWRLAPGEPGYRAVPGYAAVLAGGGDAALVTATLEQRPGAAGGPVHAVYLTELGRADAQPARIASFNARVVHLRLAPRRRHLAAVLENGQLWVAALEGAASGLRLLRGQDGPGAGEPHFSADGRWLLAPRRYDGSGVRRWRLDNASSDPVELAAPASKELEYRSSHGGGGGEPLGGLPDAIALDPRSRWVVAPGGNNEALLIDLHDPAAPPRRLGGHTHHVTAAAFSPQGDWLATGDWNHTLRIWRFPGLEQPAQVLSRPAASSESSVSAIAVSPDGTRIATGGSSGEVALWAPAAAAKGPRMLGGHEGWITSLAFSADGRQLLSADDVGKVQLWRLDAPADTEPVVLDAHHGAIVKARFLKGERGIVTAARDSLVRLWSLDAPAKPRATLRGHAGSISGFDLDPQQRWLATGSEDGTVRLWDLQAPATKPILLGPSMASVSAVAVSPDGQLVAAGNPRGEIRVWRRAAPEEPPLLVATAQERPDGGDRESHEVWGLRFTPDGRWLMAMGSGALRLWRMRLDEQMALACRIAGRNLGAAEWQAYLAQVPYRLTCQEQGLHPNWLHGADELARSGDTAGAAAQYEIARQLSPGLDIDPKARALALAVDSKLREARGLARGGETDAALAVFNTVQALDPARGLDPAVELERSVKARKLEQEANDRANRGDVDGAVVLFRQARAMDASLEVDPLYEAQRLAAPAIERHGNELARQGDLEAAVAEYRRALDFGLYRSFDPLKEARNVRAHQFMDMAKEAGTRGDLDGATQLFRQALALDPALDIDPVAEARKSVVEYRLEKAAELWAKGRIVEAGAMFRQEFQVDPGAVAKLKWSFNGYCWDAVKHSQATPQALDFCDRAVAQQPDSAAERDSRGMARLLAGNIPGAIEDLAVYVERAPQEYRSQDDVEARKRLIAQLRRGARFKTFQQLQALGVKP</sequence>
<gene>
    <name evidence="7" type="ORF">HHL10_28585</name>
</gene>
<dbReference type="GO" id="GO:0007165">
    <property type="term" value="P:signal transduction"/>
    <property type="evidence" value="ECO:0007669"/>
    <property type="project" value="InterPro"/>
</dbReference>
<dbReference type="Pfam" id="PF13676">
    <property type="entry name" value="TIR_2"/>
    <property type="match status" value="1"/>
</dbReference>
<dbReference type="PROSITE" id="PS50082">
    <property type="entry name" value="WD_REPEATS_2"/>
    <property type="match status" value="7"/>
</dbReference>
<dbReference type="Gene3D" id="3.40.50.10140">
    <property type="entry name" value="Toll/interleukin-1 receptor homology (TIR) domain"/>
    <property type="match status" value="1"/>
</dbReference>
<evidence type="ECO:0000256" key="1">
    <source>
        <dbReference type="ARBA" id="ARBA00022574"/>
    </source>
</evidence>
<dbReference type="PROSITE" id="PS50005">
    <property type="entry name" value="TPR"/>
    <property type="match status" value="1"/>
</dbReference>
<dbReference type="SMART" id="SM00320">
    <property type="entry name" value="WD40"/>
    <property type="match status" value="10"/>
</dbReference>
<feature type="transmembrane region" description="Helical" evidence="5">
    <location>
        <begin position="193"/>
        <end position="215"/>
    </location>
</feature>
<feature type="repeat" description="WD" evidence="3">
    <location>
        <begin position="981"/>
        <end position="1012"/>
    </location>
</feature>
<reference evidence="7 8" key="1">
    <citation type="submission" date="2020-04" db="EMBL/GenBank/DDBJ databases">
        <title>Azohydromonas sp. isolated from soil.</title>
        <authorList>
            <person name="Dahal R.H."/>
        </authorList>
    </citation>
    <scope>NUCLEOTIDE SEQUENCE [LARGE SCALE GENOMIC DNA]</scope>
    <source>
        <strain evidence="7 8">G-1-1-14</strain>
    </source>
</reference>
<dbReference type="PROSITE" id="PS00678">
    <property type="entry name" value="WD_REPEATS_1"/>
    <property type="match status" value="1"/>
</dbReference>
<dbReference type="InterPro" id="IPR020472">
    <property type="entry name" value="WD40_PAC1"/>
</dbReference>
<feature type="repeat" description="WD" evidence="3">
    <location>
        <begin position="761"/>
        <end position="792"/>
    </location>
</feature>
<dbReference type="SUPFAM" id="SSF52200">
    <property type="entry name" value="Toll/Interleukin receptor TIR domain"/>
    <property type="match status" value="1"/>
</dbReference>
<dbReference type="Gene3D" id="2.130.10.10">
    <property type="entry name" value="YVTN repeat-like/Quinoprotein amine dehydrogenase"/>
    <property type="match status" value="3"/>
</dbReference>
<feature type="repeat" description="WD" evidence="3">
    <location>
        <begin position="895"/>
        <end position="936"/>
    </location>
</feature>
<dbReference type="InterPro" id="IPR000157">
    <property type="entry name" value="TIR_dom"/>
</dbReference>
<dbReference type="RefSeq" id="WP_169163836.1">
    <property type="nucleotide sequence ID" value="NZ_JABBFW010000045.1"/>
</dbReference>
<dbReference type="InterPro" id="IPR015943">
    <property type="entry name" value="WD40/YVTN_repeat-like_dom_sf"/>
</dbReference>
<keyword evidence="5" id="KW-0812">Transmembrane</keyword>
<dbReference type="PROSITE" id="PS50294">
    <property type="entry name" value="WD_REPEATS_REGION"/>
    <property type="match status" value="4"/>
</dbReference>
<evidence type="ECO:0000256" key="5">
    <source>
        <dbReference type="SAM" id="Phobius"/>
    </source>
</evidence>
<keyword evidence="2" id="KW-0677">Repeat</keyword>
<dbReference type="PRINTS" id="PR00320">
    <property type="entry name" value="GPROTEINBRPT"/>
</dbReference>
<dbReference type="Pfam" id="PF00400">
    <property type="entry name" value="WD40"/>
    <property type="match status" value="6"/>
</dbReference>
<dbReference type="InterPro" id="IPR019775">
    <property type="entry name" value="WD40_repeat_CS"/>
</dbReference>
<evidence type="ECO:0000313" key="7">
    <source>
        <dbReference type="EMBL" id="NML18935.1"/>
    </source>
</evidence>
<keyword evidence="5" id="KW-0472">Membrane</keyword>
<dbReference type="InterPro" id="IPR019734">
    <property type="entry name" value="TPR_rpt"/>
</dbReference>
<evidence type="ECO:0000259" key="6">
    <source>
        <dbReference type="SMART" id="SM00255"/>
    </source>
</evidence>
<feature type="domain" description="TIR" evidence="6">
    <location>
        <begin position="11"/>
        <end position="153"/>
    </location>
</feature>
<evidence type="ECO:0000313" key="8">
    <source>
        <dbReference type="Proteomes" id="UP000574067"/>
    </source>
</evidence>
<dbReference type="SUPFAM" id="SSF50978">
    <property type="entry name" value="WD40 repeat-like"/>
    <property type="match status" value="3"/>
</dbReference>
<dbReference type="InterPro" id="IPR011990">
    <property type="entry name" value="TPR-like_helical_dom_sf"/>
</dbReference>
<keyword evidence="1 3" id="KW-0853">WD repeat</keyword>
<dbReference type="InterPro" id="IPR036322">
    <property type="entry name" value="WD40_repeat_dom_sf"/>
</dbReference>
<dbReference type="InterPro" id="IPR035897">
    <property type="entry name" value="Toll_tir_struct_dom_sf"/>
</dbReference>
<accession>A0A848FJ63</accession>
<organism evidence="7 8">
    <name type="scientific">Azohydromonas caseinilytica</name>
    <dbReference type="NCBI Taxonomy" id="2728836"/>
    <lineage>
        <taxon>Bacteria</taxon>
        <taxon>Pseudomonadati</taxon>
        <taxon>Pseudomonadota</taxon>
        <taxon>Betaproteobacteria</taxon>
        <taxon>Burkholderiales</taxon>
        <taxon>Sphaerotilaceae</taxon>
        <taxon>Azohydromonas</taxon>
    </lineage>
</organism>
<dbReference type="SMART" id="SM00255">
    <property type="entry name" value="TIR"/>
    <property type="match status" value="1"/>
</dbReference>
<dbReference type="SUPFAM" id="SSF48452">
    <property type="entry name" value="TPR-like"/>
    <property type="match status" value="1"/>
</dbReference>
<keyword evidence="5" id="KW-1133">Transmembrane helix</keyword>
<evidence type="ECO:0000256" key="2">
    <source>
        <dbReference type="ARBA" id="ARBA00022737"/>
    </source>
</evidence>
<proteinExistence type="predicted"/>
<dbReference type="PANTHER" id="PTHR44129">
    <property type="entry name" value="WD REPEAT-CONTAINING PROTEIN POP1"/>
    <property type="match status" value="1"/>
</dbReference>
<evidence type="ECO:0000256" key="4">
    <source>
        <dbReference type="PROSITE-ProRule" id="PRU00339"/>
    </source>
</evidence>
<feature type="repeat" description="TPR" evidence="4">
    <location>
        <begin position="1292"/>
        <end position="1325"/>
    </location>
</feature>
<protein>
    <submittedName>
        <fullName evidence="7">TIR domain-containing protein</fullName>
    </submittedName>
</protein>
<dbReference type="InterPro" id="IPR001680">
    <property type="entry name" value="WD40_rpt"/>
</dbReference>
<feature type="repeat" description="WD" evidence="3">
    <location>
        <begin position="851"/>
        <end position="885"/>
    </location>
</feature>
<keyword evidence="8" id="KW-1185">Reference proteome</keyword>
<dbReference type="Proteomes" id="UP000574067">
    <property type="component" value="Unassembled WGS sequence"/>
</dbReference>
<dbReference type="CDD" id="cd00200">
    <property type="entry name" value="WD40"/>
    <property type="match status" value="1"/>
</dbReference>
<evidence type="ECO:0000256" key="3">
    <source>
        <dbReference type="PROSITE-ProRule" id="PRU00221"/>
    </source>
</evidence>
<comment type="caution">
    <text evidence="7">The sequence shown here is derived from an EMBL/GenBank/DDBJ whole genome shotgun (WGS) entry which is preliminary data.</text>
</comment>